<sequence length="309" mass="34339">MKKLMIILVIVISMFALSACEQGDLEDEIIEQSDGTENQDEDLDESNLSPNPSDEEEEVIEEVVLYFPDNDLMHTYRVKSQISIGAGESIEEEALKAWMEGPEHEKLMGLIGSSVIIEYVEDVDGIAHVSFSKEIQEVNLGSGGELMLIEQVSMIMSQFGYDRTQLLVEGEIGESLIGHIYTGEPYGANDPENYLWIDEIDSGEIALQNVAFRIYEPAPHTEVTDTIVVRGLARVYEATIQYEFEDGHNILDKGFTTASEGAPGWGEFEITIDIEGEVANNTGSIILYEESMKDGSRMNELIIPVEVAK</sequence>
<feature type="domain" description="GerMN" evidence="3">
    <location>
        <begin position="65"/>
        <end position="171"/>
    </location>
</feature>
<protein>
    <submittedName>
        <fullName evidence="5">Sporulation and spore germination protein</fullName>
    </submittedName>
</protein>
<evidence type="ECO:0000256" key="2">
    <source>
        <dbReference type="SAM" id="SignalP"/>
    </source>
</evidence>
<evidence type="ECO:0000313" key="6">
    <source>
        <dbReference type="Proteomes" id="UP000294545"/>
    </source>
</evidence>
<reference evidence="5 6" key="1">
    <citation type="submission" date="2019-03" db="EMBL/GenBank/DDBJ databases">
        <title>Genomic Encyclopedia of Type Strains, Phase IV (KMG-IV): sequencing the most valuable type-strain genomes for metagenomic binning, comparative biology and taxonomic classification.</title>
        <authorList>
            <person name="Goeker M."/>
        </authorList>
    </citation>
    <scope>NUCLEOTIDE SEQUENCE [LARGE SCALE GENOMIC DNA]</scope>
    <source>
        <strain evidence="5 6">DSM 24176</strain>
    </source>
</reference>
<feature type="region of interest" description="Disordered" evidence="1">
    <location>
        <begin position="33"/>
        <end position="55"/>
    </location>
</feature>
<accession>A0A4R1MLG4</accession>
<keyword evidence="6" id="KW-1185">Reference proteome</keyword>
<keyword evidence="2" id="KW-0732">Signal</keyword>
<evidence type="ECO:0000259" key="3">
    <source>
        <dbReference type="Pfam" id="PF10646"/>
    </source>
</evidence>
<feature type="signal peptide" evidence="2">
    <location>
        <begin position="1"/>
        <end position="18"/>
    </location>
</feature>
<evidence type="ECO:0000313" key="5">
    <source>
        <dbReference type="EMBL" id="TCK92692.1"/>
    </source>
</evidence>
<dbReference type="PROSITE" id="PS51257">
    <property type="entry name" value="PROKAR_LIPOPROTEIN"/>
    <property type="match status" value="1"/>
</dbReference>
<dbReference type="InterPro" id="IPR019606">
    <property type="entry name" value="GerMN"/>
</dbReference>
<dbReference type="EMBL" id="SMGQ01000013">
    <property type="protein sequence ID" value="TCK92692.1"/>
    <property type="molecule type" value="Genomic_DNA"/>
</dbReference>
<evidence type="ECO:0000256" key="1">
    <source>
        <dbReference type="SAM" id="MobiDB-lite"/>
    </source>
</evidence>
<dbReference type="RefSeq" id="WP_165868570.1">
    <property type="nucleotide sequence ID" value="NZ_SMGQ01000013.1"/>
</dbReference>
<dbReference type="Proteomes" id="UP000294545">
    <property type="component" value="Unassembled WGS sequence"/>
</dbReference>
<feature type="chain" id="PRO_5038686753" evidence="2">
    <location>
        <begin position="19"/>
        <end position="309"/>
    </location>
</feature>
<gene>
    <name evidence="5" type="ORF">EDC19_1847</name>
</gene>
<comment type="caution">
    <text evidence="5">The sequence shown here is derived from an EMBL/GenBank/DDBJ whole genome shotgun (WGS) entry which is preliminary data.</text>
</comment>
<organism evidence="5 6">
    <name type="scientific">Natranaerovirga hydrolytica</name>
    <dbReference type="NCBI Taxonomy" id="680378"/>
    <lineage>
        <taxon>Bacteria</taxon>
        <taxon>Bacillati</taxon>
        <taxon>Bacillota</taxon>
        <taxon>Clostridia</taxon>
        <taxon>Lachnospirales</taxon>
        <taxon>Natranaerovirgaceae</taxon>
        <taxon>Natranaerovirga</taxon>
    </lineage>
</organism>
<dbReference type="Pfam" id="PF10648">
    <property type="entry name" value="Gmad2"/>
    <property type="match status" value="1"/>
</dbReference>
<name>A0A4R1MLG4_9FIRM</name>
<feature type="domain" description="Bacterial spore germination immunoglobulin-like" evidence="4">
    <location>
        <begin position="214"/>
        <end position="296"/>
    </location>
</feature>
<dbReference type="Pfam" id="PF10646">
    <property type="entry name" value="Germane"/>
    <property type="match status" value="1"/>
</dbReference>
<evidence type="ECO:0000259" key="4">
    <source>
        <dbReference type="Pfam" id="PF10648"/>
    </source>
</evidence>
<dbReference type="AlphaFoldDB" id="A0A4R1MLG4"/>
<dbReference type="InterPro" id="IPR018911">
    <property type="entry name" value="Gmad2_Ig-like_dom"/>
</dbReference>
<proteinExistence type="predicted"/>